<dbReference type="AlphaFoldDB" id="A0A0D6JJM3"/>
<dbReference type="KEGG" id="fil:BN1229_v1_2624"/>
<dbReference type="OrthoDB" id="9809379at2"/>
<dbReference type="EMBL" id="LN829119">
    <property type="protein sequence ID" value="CPR21860.1"/>
    <property type="molecule type" value="Genomic_DNA"/>
</dbReference>
<organism evidence="1 2">
    <name type="scientific">Candidatus Filomicrobium marinum</name>
    <dbReference type="NCBI Taxonomy" id="1608628"/>
    <lineage>
        <taxon>Bacteria</taxon>
        <taxon>Pseudomonadati</taxon>
        <taxon>Pseudomonadota</taxon>
        <taxon>Alphaproteobacteria</taxon>
        <taxon>Hyphomicrobiales</taxon>
        <taxon>Hyphomicrobiaceae</taxon>
        <taxon>Filomicrobium</taxon>
    </lineage>
</organism>
<gene>
    <name evidence="1" type="ORF">YBN1229_v1_3293</name>
</gene>
<dbReference type="KEGG" id="fiy:BN1229_v1_3293"/>
<evidence type="ECO:0000313" key="1">
    <source>
        <dbReference type="EMBL" id="CPR21860.1"/>
    </source>
</evidence>
<accession>A0A0D6JJM3</accession>
<sequence length="182" mass="20196">MTTLISRPKMIALDLCKALVHECGHKVIAKWAGVEQFFIENWLYDDADPEKESLVGGRSHYYPPLNGRNNQLLGIAGYVAEMLASDDMADIDDEDLIDYWDSDAKALSATDLEAAGEVDGALFDDCGKLLRKYWPDLIAAAVHHLNQFQELHAHDDDAVEAASSVRAELEGMRDRFQMAAVA</sequence>
<keyword evidence="2" id="KW-1185">Reference proteome</keyword>
<protein>
    <recommendedName>
        <fullName evidence="3">Peptidase M41 domain-containing protein</fullName>
    </recommendedName>
</protein>
<dbReference type="Proteomes" id="UP000033187">
    <property type="component" value="Chromosome 1"/>
</dbReference>
<evidence type="ECO:0008006" key="3">
    <source>
        <dbReference type="Google" id="ProtNLM"/>
    </source>
</evidence>
<name>A0A0D6JJM3_9HYPH</name>
<reference evidence="2" key="1">
    <citation type="submission" date="2015-02" db="EMBL/GenBank/DDBJ databases">
        <authorList>
            <person name="Chooi Y.-H."/>
        </authorList>
    </citation>
    <scope>NUCLEOTIDE SEQUENCE [LARGE SCALE GENOMIC DNA]</scope>
    <source>
        <strain evidence="2">strain Y</strain>
    </source>
</reference>
<dbReference type="RefSeq" id="WP_046478469.1">
    <property type="nucleotide sequence ID" value="NZ_LN829118.1"/>
</dbReference>
<evidence type="ECO:0000313" key="2">
    <source>
        <dbReference type="Proteomes" id="UP000033187"/>
    </source>
</evidence>
<proteinExistence type="predicted"/>